<organism evidence="2">
    <name type="scientific">hydrothermal vent metagenome</name>
    <dbReference type="NCBI Taxonomy" id="652676"/>
    <lineage>
        <taxon>unclassified sequences</taxon>
        <taxon>metagenomes</taxon>
        <taxon>ecological metagenomes</taxon>
    </lineage>
</organism>
<feature type="domain" description="Doubled CXXCH motif" evidence="1">
    <location>
        <begin position="247"/>
        <end position="280"/>
    </location>
</feature>
<accession>A0A3B0Z977</accession>
<gene>
    <name evidence="2" type="ORF">MNBD_GAMMA18-248</name>
</gene>
<dbReference type="InterPro" id="IPR010177">
    <property type="entry name" value="Paired_CXXCH_1"/>
</dbReference>
<dbReference type="SUPFAM" id="SSF48695">
    <property type="entry name" value="Multiheme cytochromes"/>
    <property type="match status" value="1"/>
</dbReference>
<dbReference type="EMBL" id="UOFP01000028">
    <property type="protein sequence ID" value="VAW84102.1"/>
    <property type="molecule type" value="Genomic_DNA"/>
</dbReference>
<evidence type="ECO:0000313" key="2">
    <source>
        <dbReference type="EMBL" id="VAW84102.1"/>
    </source>
</evidence>
<dbReference type="Pfam" id="PF09699">
    <property type="entry name" value="Paired_CXXCH_1"/>
    <property type="match status" value="1"/>
</dbReference>
<reference evidence="2" key="1">
    <citation type="submission" date="2018-06" db="EMBL/GenBank/DDBJ databases">
        <authorList>
            <person name="Zhirakovskaya E."/>
        </authorList>
    </citation>
    <scope>NUCLEOTIDE SEQUENCE</scope>
</reference>
<dbReference type="InterPro" id="IPR036280">
    <property type="entry name" value="Multihaem_cyt_sf"/>
</dbReference>
<dbReference type="AlphaFoldDB" id="A0A3B0Z977"/>
<protein>
    <submittedName>
        <fullName evidence="2">Cytochrome c family protein</fullName>
    </submittedName>
</protein>
<evidence type="ECO:0000259" key="1">
    <source>
        <dbReference type="Pfam" id="PF09699"/>
    </source>
</evidence>
<proteinExistence type="predicted"/>
<name>A0A3B0Z977_9ZZZZ</name>
<sequence>MKRVKYISMVAAAVAMTAVASGSAFAMVDSDIKSTKHNLSTGAPAGNNQTDNGTTEICVFCHTPHGADITQSVPLWNRTMSDPTTFSTYADLGSATLDGSIGQVGSVSLACLSCHDGQIAMDSLLNAPGSGNPSTADWTFSGATMSSDGLLTSGIALVGLDLRNDHPVGILYAAGNVVGNETDRLSFTDIDFNPVEVTNINGANYWYVETSGAANGRDRADMILYTRTDVLMAVGGGTIDGAQPYVECASCHDPHVVAVGDQVSFLRISNEGSALCLACHIK</sequence>